<name>A0A6J5M428_9CAUD</name>
<dbReference type="EMBL" id="LR796384">
    <property type="protein sequence ID" value="CAB4140951.1"/>
    <property type="molecule type" value="Genomic_DNA"/>
</dbReference>
<feature type="region of interest" description="Disordered" evidence="1">
    <location>
        <begin position="1"/>
        <end position="24"/>
    </location>
</feature>
<accession>A0A6J5M428</accession>
<organism evidence="2">
    <name type="scientific">uncultured Caudovirales phage</name>
    <dbReference type="NCBI Taxonomy" id="2100421"/>
    <lineage>
        <taxon>Viruses</taxon>
        <taxon>Duplodnaviria</taxon>
        <taxon>Heunggongvirae</taxon>
        <taxon>Uroviricota</taxon>
        <taxon>Caudoviricetes</taxon>
        <taxon>Peduoviridae</taxon>
        <taxon>Maltschvirus</taxon>
        <taxon>Maltschvirus maltsch</taxon>
    </lineage>
</organism>
<evidence type="ECO:0000313" key="2">
    <source>
        <dbReference type="EMBL" id="CAB4140951.1"/>
    </source>
</evidence>
<gene>
    <name evidence="2" type="ORF">UFOVP401_36</name>
</gene>
<evidence type="ECO:0000256" key="1">
    <source>
        <dbReference type="SAM" id="MobiDB-lite"/>
    </source>
</evidence>
<protein>
    <submittedName>
        <fullName evidence="2">Uncharacterized protein</fullName>
    </submittedName>
</protein>
<sequence>MSNPCKGKALNKPWRTPGGNKKSAVCVKDGEKTKVVRFGDPNMKIRKNEPGRRKNFRARHNCDNPGPKTKARYWSCRAW</sequence>
<proteinExistence type="predicted"/>
<reference evidence="2" key="1">
    <citation type="submission" date="2020-04" db="EMBL/GenBank/DDBJ databases">
        <authorList>
            <person name="Chiriac C."/>
            <person name="Salcher M."/>
            <person name="Ghai R."/>
            <person name="Kavagutti S V."/>
        </authorList>
    </citation>
    <scope>NUCLEOTIDE SEQUENCE</scope>
</reference>